<dbReference type="KEGG" id="salm:D0Y50_01985"/>
<keyword evidence="5" id="KW-0472">Membrane</keyword>
<dbReference type="Pfam" id="PF07695">
    <property type="entry name" value="7TMR-DISM_7TM"/>
    <property type="match status" value="1"/>
</dbReference>
<comment type="catalytic activity">
    <reaction evidence="3">
        <text>2 GTP = 3',3'-c-di-GMP + 2 diphosphate</text>
        <dbReference type="Rhea" id="RHEA:24898"/>
        <dbReference type="ChEBI" id="CHEBI:33019"/>
        <dbReference type="ChEBI" id="CHEBI:37565"/>
        <dbReference type="ChEBI" id="CHEBI:58805"/>
        <dbReference type="EC" id="2.7.7.65"/>
    </reaction>
</comment>
<dbReference type="Proteomes" id="UP000262073">
    <property type="component" value="Chromosome"/>
</dbReference>
<feature type="transmembrane region" description="Helical" evidence="5">
    <location>
        <begin position="255"/>
        <end position="274"/>
    </location>
</feature>
<dbReference type="EC" id="2.7.7.65" evidence="2"/>
<evidence type="ECO:0000313" key="7">
    <source>
        <dbReference type="EMBL" id="AXR05248.1"/>
    </source>
</evidence>
<dbReference type="InterPro" id="IPR011622">
    <property type="entry name" value="7TMR_DISM_rcpt_extracell_dom2"/>
</dbReference>
<dbReference type="Gene3D" id="3.30.70.270">
    <property type="match status" value="1"/>
</dbReference>
<dbReference type="NCBIfam" id="TIGR00254">
    <property type="entry name" value="GGDEF"/>
    <property type="match status" value="1"/>
</dbReference>
<reference evidence="7 8" key="1">
    <citation type="submission" date="2018-08" db="EMBL/GenBank/DDBJ databases">
        <title>Salinimonas sediminis sp. nov., a piezophilic bacterium isolated from a deep-sea sediment sample from the New Britain Trench.</title>
        <authorList>
            <person name="Cao J."/>
        </authorList>
    </citation>
    <scope>NUCLEOTIDE SEQUENCE [LARGE SCALE GENOMIC DNA]</scope>
    <source>
        <strain evidence="7 8">N102</strain>
    </source>
</reference>
<dbReference type="InterPro" id="IPR000160">
    <property type="entry name" value="GGDEF_dom"/>
</dbReference>
<dbReference type="Gene3D" id="2.60.40.2380">
    <property type="match status" value="1"/>
</dbReference>
<feature type="coiled-coil region" evidence="4">
    <location>
        <begin position="436"/>
        <end position="463"/>
    </location>
</feature>
<dbReference type="PROSITE" id="PS50887">
    <property type="entry name" value="GGDEF"/>
    <property type="match status" value="1"/>
</dbReference>
<keyword evidence="4" id="KW-0175">Coiled coil</keyword>
<dbReference type="OrthoDB" id="5289013at2"/>
<dbReference type="InterPro" id="IPR029787">
    <property type="entry name" value="Nucleotide_cyclase"/>
</dbReference>
<evidence type="ECO:0000313" key="8">
    <source>
        <dbReference type="Proteomes" id="UP000262073"/>
    </source>
</evidence>
<feature type="transmembrane region" description="Helical" evidence="5">
    <location>
        <begin position="12"/>
        <end position="33"/>
    </location>
</feature>
<feature type="transmembrane region" description="Helical" evidence="5">
    <location>
        <begin position="190"/>
        <end position="211"/>
    </location>
</feature>
<dbReference type="CDD" id="cd01949">
    <property type="entry name" value="GGDEF"/>
    <property type="match status" value="1"/>
</dbReference>
<comment type="cofactor">
    <cofactor evidence="1">
        <name>Mg(2+)</name>
        <dbReference type="ChEBI" id="CHEBI:18420"/>
    </cofactor>
</comment>
<dbReference type="InterPro" id="IPR050469">
    <property type="entry name" value="Diguanylate_Cyclase"/>
</dbReference>
<keyword evidence="5" id="KW-0812">Transmembrane</keyword>
<gene>
    <name evidence="7" type="ORF">D0Y50_01985</name>
</gene>
<feature type="transmembrane region" description="Helical" evidence="5">
    <location>
        <begin position="370"/>
        <end position="391"/>
    </location>
</feature>
<accession>A0A346NI91</accession>
<dbReference type="RefSeq" id="WP_117315245.1">
    <property type="nucleotide sequence ID" value="NZ_CP031769.1"/>
</dbReference>
<proteinExistence type="predicted"/>
<feature type="transmembrane region" description="Helical" evidence="5">
    <location>
        <begin position="286"/>
        <end position="306"/>
    </location>
</feature>
<dbReference type="GO" id="GO:0043709">
    <property type="term" value="P:cell adhesion involved in single-species biofilm formation"/>
    <property type="evidence" value="ECO:0007669"/>
    <property type="project" value="TreeGrafter"/>
</dbReference>
<dbReference type="FunFam" id="3.30.70.270:FF:000001">
    <property type="entry name" value="Diguanylate cyclase domain protein"/>
    <property type="match status" value="1"/>
</dbReference>
<dbReference type="PANTHER" id="PTHR45138:SF9">
    <property type="entry name" value="DIGUANYLATE CYCLASE DGCM-RELATED"/>
    <property type="match status" value="1"/>
</dbReference>
<evidence type="ECO:0000259" key="6">
    <source>
        <dbReference type="PROSITE" id="PS50887"/>
    </source>
</evidence>
<dbReference type="GO" id="GO:0005886">
    <property type="term" value="C:plasma membrane"/>
    <property type="evidence" value="ECO:0007669"/>
    <property type="project" value="TreeGrafter"/>
</dbReference>
<evidence type="ECO:0000256" key="5">
    <source>
        <dbReference type="SAM" id="Phobius"/>
    </source>
</evidence>
<dbReference type="Pfam" id="PF00990">
    <property type="entry name" value="GGDEF"/>
    <property type="match status" value="1"/>
</dbReference>
<keyword evidence="5" id="KW-1133">Transmembrane helix</keyword>
<dbReference type="GO" id="GO:1902201">
    <property type="term" value="P:negative regulation of bacterial-type flagellum-dependent cell motility"/>
    <property type="evidence" value="ECO:0007669"/>
    <property type="project" value="TreeGrafter"/>
</dbReference>
<sequence length="631" mass="71361">MQLSSQLQRNYDGWLLFISALITAFLFFLYSTLTTYQNDAQSQFAIDYWEQDSSPVNVTDIHRAKVPWQAVQTPINLGMQSQPYWFRLALPPTPRRQGTFLLDVNYPLLDSLDIYFYDPAGDQLILHAIGGDSRAYSQRDIPLPSLVYQVPASKQGLVVYMKVQTSGALKLPVRLWLEKDFLAFNATDNLMLGLFLGVLFAIGLSNLFLFITTRSATFFTYSGYVFSLAMTITAMHGLGYAYLWSDQTGFQSRSLALFANATLMFAMQFSNRILNVRYYSTRISQSLNGLSAIFLVNVLISFFLPYAFLIRMFLFLLSFTVIFALLVGIWIAIKGSTVARYYSFAWFVLLVSAFTAAMDNLGIITSPVPANYLLMLGAGVETLLLALVLAIDYSHNRETMFHIKERTLVQEQDILKAREELLDVQQKYQDDLHYQVQERTLELEIALRELSDANQELANLNTIDALTGIRNRRHFDKRLLAEGRRSRREQTPLSLAVIDIDHFKNINDQYGHSTGDVCITHLALLLQGMLKRPTDDVCRYGGEEFVVLLPNTDLAGAQQVIEAMRAQVEKEVLEIDGHSLNMTVSAGVATAVIAFEEHELALFKFADALLYQAKAAGRNRIKTDYFTGQNS</sequence>
<evidence type="ECO:0000256" key="4">
    <source>
        <dbReference type="SAM" id="Coils"/>
    </source>
</evidence>
<dbReference type="InterPro" id="IPR011623">
    <property type="entry name" value="7TMR_DISM_rcpt_extracell_dom1"/>
</dbReference>
<dbReference type="EMBL" id="CP031769">
    <property type="protein sequence ID" value="AXR05248.1"/>
    <property type="molecule type" value="Genomic_DNA"/>
</dbReference>
<dbReference type="InterPro" id="IPR043128">
    <property type="entry name" value="Rev_trsase/Diguanyl_cyclase"/>
</dbReference>
<evidence type="ECO:0000256" key="3">
    <source>
        <dbReference type="ARBA" id="ARBA00034247"/>
    </source>
</evidence>
<feature type="transmembrane region" description="Helical" evidence="5">
    <location>
        <begin position="344"/>
        <end position="364"/>
    </location>
</feature>
<dbReference type="SMART" id="SM00267">
    <property type="entry name" value="GGDEF"/>
    <property type="match status" value="1"/>
</dbReference>
<dbReference type="Pfam" id="PF07696">
    <property type="entry name" value="7TMR-DISMED2"/>
    <property type="match status" value="1"/>
</dbReference>
<feature type="transmembrane region" description="Helical" evidence="5">
    <location>
        <begin position="223"/>
        <end position="243"/>
    </location>
</feature>
<feature type="domain" description="GGDEF" evidence="6">
    <location>
        <begin position="491"/>
        <end position="626"/>
    </location>
</feature>
<dbReference type="GO" id="GO:0052621">
    <property type="term" value="F:diguanylate cyclase activity"/>
    <property type="evidence" value="ECO:0007669"/>
    <property type="project" value="UniProtKB-EC"/>
</dbReference>
<dbReference type="PANTHER" id="PTHR45138">
    <property type="entry name" value="REGULATORY COMPONENTS OF SENSORY TRANSDUCTION SYSTEM"/>
    <property type="match status" value="1"/>
</dbReference>
<organism evidence="7 8">
    <name type="scientific">Salinimonas sediminis</name>
    <dbReference type="NCBI Taxonomy" id="2303538"/>
    <lineage>
        <taxon>Bacteria</taxon>
        <taxon>Pseudomonadati</taxon>
        <taxon>Pseudomonadota</taxon>
        <taxon>Gammaproteobacteria</taxon>
        <taxon>Alteromonadales</taxon>
        <taxon>Alteromonadaceae</taxon>
        <taxon>Alteromonas/Salinimonas group</taxon>
        <taxon>Salinimonas</taxon>
    </lineage>
</organism>
<keyword evidence="8" id="KW-1185">Reference proteome</keyword>
<feature type="transmembrane region" description="Helical" evidence="5">
    <location>
        <begin position="312"/>
        <end position="332"/>
    </location>
</feature>
<dbReference type="SUPFAM" id="SSF55073">
    <property type="entry name" value="Nucleotide cyclase"/>
    <property type="match status" value="1"/>
</dbReference>
<evidence type="ECO:0000256" key="2">
    <source>
        <dbReference type="ARBA" id="ARBA00012528"/>
    </source>
</evidence>
<evidence type="ECO:0000256" key="1">
    <source>
        <dbReference type="ARBA" id="ARBA00001946"/>
    </source>
</evidence>
<name>A0A346NI91_9ALTE</name>
<protein>
    <recommendedName>
        <fullName evidence="2">diguanylate cyclase</fullName>
        <ecNumber evidence="2">2.7.7.65</ecNumber>
    </recommendedName>
</protein>
<dbReference type="AlphaFoldDB" id="A0A346NI91"/>